<reference evidence="1" key="1">
    <citation type="journal article" date="2022" name="bioRxiv">
        <title>Sequencing and chromosome-scale assembly of the giantPleurodeles waltlgenome.</title>
        <authorList>
            <person name="Brown T."/>
            <person name="Elewa A."/>
            <person name="Iarovenko S."/>
            <person name="Subramanian E."/>
            <person name="Araus A.J."/>
            <person name="Petzold A."/>
            <person name="Susuki M."/>
            <person name="Suzuki K.-i.T."/>
            <person name="Hayashi T."/>
            <person name="Toyoda A."/>
            <person name="Oliveira C."/>
            <person name="Osipova E."/>
            <person name="Leigh N.D."/>
            <person name="Simon A."/>
            <person name="Yun M.H."/>
        </authorList>
    </citation>
    <scope>NUCLEOTIDE SEQUENCE</scope>
    <source>
        <strain evidence="1">20211129_DDA</strain>
        <tissue evidence="1">Liver</tissue>
    </source>
</reference>
<name>A0AAV7QQR3_PLEWA</name>
<proteinExistence type="predicted"/>
<dbReference type="Proteomes" id="UP001066276">
    <property type="component" value="Chromosome 6"/>
</dbReference>
<dbReference type="AlphaFoldDB" id="A0AAV7QQR3"/>
<dbReference type="EMBL" id="JANPWB010000010">
    <property type="protein sequence ID" value="KAJ1141445.1"/>
    <property type="molecule type" value="Genomic_DNA"/>
</dbReference>
<accession>A0AAV7QQR3</accession>
<gene>
    <name evidence="1" type="ORF">NDU88_007777</name>
</gene>
<keyword evidence="2" id="KW-1185">Reference proteome</keyword>
<comment type="caution">
    <text evidence="1">The sequence shown here is derived from an EMBL/GenBank/DDBJ whole genome shotgun (WGS) entry which is preliminary data.</text>
</comment>
<evidence type="ECO:0000313" key="1">
    <source>
        <dbReference type="EMBL" id="KAJ1141445.1"/>
    </source>
</evidence>
<evidence type="ECO:0000313" key="2">
    <source>
        <dbReference type="Proteomes" id="UP001066276"/>
    </source>
</evidence>
<organism evidence="1 2">
    <name type="scientific">Pleurodeles waltl</name>
    <name type="common">Iberian ribbed newt</name>
    <dbReference type="NCBI Taxonomy" id="8319"/>
    <lineage>
        <taxon>Eukaryota</taxon>
        <taxon>Metazoa</taxon>
        <taxon>Chordata</taxon>
        <taxon>Craniata</taxon>
        <taxon>Vertebrata</taxon>
        <taxon>Euteleostomi</taxon>
        <taxon>Amphibia</taxon>
        <taxon>Batrachia</taxon>
        <taxon>Caudata</taxon>
        <taxon>Salamandroidea</taxon>
        <taxon>Salamandridae</taxon>
        <taxon>Pleurodelinae</taxon>
        <taxon>Pleurodeles</taxon>
    </lineage>
</organism>
<sequence length="118" mass="13437">MCRPPILYPRTPEWEDSYTQYDIMRTPKERLEQECTFPHSPDPEHVTYFLASLLLPQVGEIAAQEIDANHKRLDSVDVTTWQEGGCETLGNPSKELISFEVVQEASDIVMASSKRTPV</sequence>
<protein>
    <submittedName>
        <fullName evidence="1">Uncharacterized protein</fullName>
    </submittedName>
</protein>